<dbReference type="InterPro" id="IPR005814">
    <property type="entry name" value="Aminotrans_3"/>
</dbReference>
<dbReference type="SUPFAM" id="SSF53383">
    <property type="entry name" value="PLP-dependent transferases"/>
    <property type="match status" value="1"/>
</dbReference>
<evidence type="ECO:0000256" key="3">
    <source>
        <dbReference type="ARBA" id="ARBA00022898"/>
    </source>
</evidence>
<evidence type="ECO:0000313" key="7">
    <source>
        <dbReference type="Proteomes" id="UP000504636"/>
    </source>
</evidence>
<dbReference type="RefSeq" id="XP_033575086.1">
    <property type="nucleotide sequence ID" value="XM_033720448.1"/>
</dbReference>
<sequence length="490" mass="52836">MAPSVLLETISSNDGASTTSTRIAATATAPATVPPESRSQERRLMHRSLTESPYEVISASGSYLHLSTGALILDGCGGAAVAIIGHGNEEVMAATVAQMQKVSYVHTLSYTTSSAEDLANFILEVSPGGFQHGLEKAYFCGSGSEANDAALKLARQYFYEKGEPQRKFFVSRAQSYHGNSVASMSVSSNLPRKVPYQDILMRNVSFVSPAYAYQYQRSGETEQEYVARLIAELDAEFQRIGPENVISFIAEPVVGATSGCVAAPKGYFAGVRKLCDKYGILLHLDEIMCGMGRTGTYFAFEQENVLPDIVTIGKGLGGGYAPVAAVLMSSKIVDTLRAGSAAFNHGQTYQAHPVTCATALAVQKIVRRESLVQRCALMGMLLSKLLMDTFSGCKFVGDIRGRGLFWAIEFVRDKTTKETFSTSCHFGYNFQQNAFKLGLAVYPGAGTVDGVRGDHVIIAPPFTTSVVDLGKMVALLKEAYVQEETRLDLS</sequence>
<dbReference type="InterPro" id="IPR015422">
    <property type="entry name" value="PyrdxlP-dep_Trfase_small"/>
</dbReference>
<proteinExistence type="inferred from homology"/>
<gene>
    <name evidence="6 8" type="ORF">BDZ99DRAFT_465015</name>
</gene>
<evidence type="ECO:0000256" key="1">
    <source>
        <dbReference type="ARBA" id="ARBA00001933"/>
    </source>
</evidence>
<keyword evidence="7" id="KW-1185">Reference proteome</keyword>
<evidence type="ECO:0000256" key="4">
    <source>
        <dbReference type="RuleBase" id="RU003560"/>
    </source>
</evidence>
<dbReference type="InterPro" id="IPR015421">
    <property type="entry name" value="PyrdxlP-dep_Trfase_major"/>
</dbReference>
<dbReference type="GO" id="GO:0008483">
    <property type="term" value="F:transaminase activity"/>
    <property type="evidence" value="ECO:0007669"/>
    <property type="project" value="UniProtKB-KW"/>
</dbReference>
<dbReference type="GO" id="GO:0030170">
    <property type="term" value="F:pyridoxal phosphate binding"/>
    <property type="evidence" value="ECO:0007669"/>
    <property type="project" value="InterPro"/>
</dbReference>
<keyword evidence="6" id="KW-0808">Transferase</keyword>
<dbReference type="InterPro" id="IPR015424">
    <property type="entry name" value="PyrdxlP-dep_Trfase"/>
</dbReference>
<keyword evidence="3 4" id="KW-0663">Pyridoxal phosphate</keyword>
<comment type="cofactor">
    <cofactor evidence="1">
        <name>pyridoxal 5'-phosphate</name>
        <dbReference type="ChEBI" id="CHEBI:597326"/>
    </cofactor>
</comment>
<accession>A0A6A6YH27</accession>
<evidence type="ECO:0000256" key="2">
    <source>
        <dbReference type="ARBA" id="ARBA00008954"/>
    </source>
</evidence>
<dbReference type="Gene3D" id="3.90.1150.10">
    <property type="entry name" value="Aspartate Aminotransferase, domain 1"/>
    <property type="match status" value="1"/>
</dbReference>
<reference evidence="8" key="2">
    <citation type="submission" date="2020-04" db="EMBL/GenBank/DDBJ databases">
        <authorList>
            <consortium name="NCBI Genome Project"/>
        </authorList>
    </citation>
    <scope>NUCLEOTIDE SEQUENCE</scope>
    <source>
        <strain evidence="8">CBS 304.34</strain>
    </source>
</reference>
<keyword evidence="6 8" id="KW-0032">Aminotransferase</keyword>
<protein>
    <submittedName>
        <fullName evidence="6 8">Aminotransferase</fullName>
    </submittedName>
</protein>
<feature type="compositionally biased region" description="Low complexity" evidence="5">
    <location>
        <begin position="16"/>
        <end position="31"/>
    </location>
</feature>
<dbReference type="NCBIfam" id="NF005685">
    <property type="entry name" value="PRK07483.1"/>
    <property type="match status" value="1"/>
</dbReference>
<dbReference type="PANTHER" id="PTHR43094:SF1">
    <property type="entry name" value="AMINOTRANSFERASE CLASS-III"/>
    <property type="match status" value="1"/>
</dbReference>
<dbReference type="PROSITE" id="PS00600">
    <property type="entry name" value="AA_TRANSFER_CLASS_3"/>
    <property type="match status" value="1"/>
</dbReference>
<evidence type="ECO:0000313" key="6">
    <source>
        <dbReference type="EMBL" id="KAF2808122.1"/>
    </source>
</evidence>
<evidence type="ECO:0000256" key="5">
    <source>
        <dbReference type="SAM" id="MobiDB-lite"/>
    </source>
</evidence>
<dbReference type="FunFam" id="3.40.640.10:FF:000004">
    <property type="entry name" value="Acetylornithine aminotransferase"/>
    <property type="match status" value="1"/>
</dbReference>
<reference evidence="6 8" key="1">
    <citation type="journal article" date="2020" name="Stud. Mycol.">
        <title>101 Dothideomycetes genomes: a test case for predicting lifestyles and emergence of pathogens.</title>
        <authorList>
            <person name="Haridas S."/>
            <person name="Albert R."/>
            <person name="Binder M."/>
            <person name="Bloem J."/>
            <person name="Labutti K."/>
            <person name="Salamov A."/>
            <person name="Andreopoulos B."/>
            <person name="Baker S."/>
            <person name="Barry K."/>
            <person name="Bills G."/>
            <person name="Bluhm B."/>
            <person name="Cannon C."/>
            <person name="Castanera R."/>
            <person name="Culley D."/>
            <person name="Daum C."/>
            <person name="Ezra D."/>
            <person name="Gonzalez J."/>
            <person name="Henrissat B."/>
            <person name="Kuo A."/>
            <person name="Liang C."/>
            <person name="Lipzen A."/>
            <person name="Lutzoni F."/>
            <person name="Magnuson J."/>
            <person name="Mondo S."/>
            <person name="Nolan M."/>
            <person name="Ohm R."/>
            <person name="Pangilinan J."/>
            <person name="Park H.-J."/>
            <person name="Ramirez L."/>
            <person name="Alfaro M."/>
            <person name="Sun H."/>
            <person name="Tritt A."/>
            <person name="Yoshinaga Y."/>
            <person name="Zwiers L.-H."/>
            <person name="Turgeon B."/>
            <person name="Goodwin S."/>
            <person name="Spatafora J."/>
            <person name="Crous P."/>
            <person name="Grigoriev I."/>
        </authorList>
    </citation>
    <scope>NUCLEOTIDE SEQUENCE</scope>
    <source>
        <strain evidence="6 8">CBS 304.34</strain>
    </source>
</reference>
<dbReference type="EMBL" id="MU003704">
    <property type="protein sequence ID" value="KAF2808122.1"/>
    <property type="molecule type" value="Genomic_DNA"/>
</dbReference>
<dbReference type="AlphaFoldDB" id="A0A6A6YH27"/>
<dbReference type="PANTHER" id="PTHR43094">
    <property type="entry name" value="AMINOTRANSFERASE"/>
    <property type="match status" value="1"/>
</dbReference>
<name>A0A6A6YH27_9PEZI</name>
<dbReference type="GeneID" id="54461341"/>
<dbReference type="CDD" id="cd00610">
    <property type="entry name" value="OAT_like"/>
    <property type="match status" value="1"/>
</dbReference>
<reference evidence="8" key="3">
    <citation type="submission" date="2025-04" db="UniProtKB">
        <authorList>
            <consortium name="RefSeq"/>
        </authorList>
    </citation>
    <scope>IDENTIFICATION</scope>
    <source>
        <strain evidence="8">CBS 304.34</strain>
    </source>
</reference>
<dbReference type="OrthoDB" id="5419315at2759"/>
<organism evidence="6">
    <name type="scientific">Mytilinidion resinicola</name>
    <dbReference type="NCBI Taxonomy" id="574789"/>
    <lineage>
        <taxon>Eukaryota</taxon>
        <taxon>Fungi</taxon>
        <taxon>Dikarya</taxon>
        <taxon>Ascomycota</taxon>
        <taxon>Pezizomycotina</taxon>
        <taxon>Dothideomycetes</taxon>
        <taxon>Pleosporomycetidae</taxon>
        <taxon>Mytilinidiales</taxon>
        <taxon>Mytilinidiaceae</taxon>
        <taxon>Mytilinidion</taxon>
    </lineage>
</organism>
<dbReference type="GO" id="GO:0005829">
    <property type="term" value="C:cytosol"/>
    <property type="evidence" value="ECO:0007669"/>
    <property type="project" value="TreeGrafter"/>
</dbReference>
<dbReference type="Pfam" id="PF00202">
    <property type="entry name" value="Aminotran_3"/>
    <property type="match status" value="1"/>
</dbReference>
<dbReference type="Gene3D" id="3.40.640.10">
    <property type="entry name" value="Type I PLP-dependent aspartate aminotransferase-like (Major domain)"/>
    <property type="match status" value="1"/>
</dbReference>
<feature type="region of interest" description="Disordered" evidence="5">
    <location>
        <begin position="8"/>
        <end position="41"/>
    </location>
</feature>
<dbReference type="Proteomes" id="UP000504636">
    <property type="component" value="Unplaced"/>
</dbReference>
<dbReference type="InterPro" id="IPR049704">
    <property type="entry name" value="Aminotrans_3_PPA_site"/>
</dbReference>
<comment type="similarity">
    <text evidence="2 4">Belongs to the class-III pyridoxal-phosphate-dependent aminotransferase family.</text>
</comment>
<evidence type="ECO:0000313" key="8">
    <source>
        <dbReference type="RefSeq" id="XP_033575086.1"/>
    </source>
</evidence>